<dbReference type="GO" id="GO:0016811">
    <property type="term" value="F:hydrolase activity, acting on carbon-nitrogen (but not peptide) bonds, in linear amides"/>
    <property type="evidence" value="ECO:0007669"/>
    <property type="project" value="TreeGrafter"/>
</dbReference>
<accession>A0A382QZK0</accession>
<dbReference type="Gene3D" id="3.40.50.10320">
    <property type="entry name" value="LmbE-like"/>
    <property type="match status" value="1"/>
</dbReference>
<reference evidence="1" key="1">
    <citation type="submission" date="2018-05" db="EMBL/GenBank/DDBJ databases">
        <authorList>
            <person name="Lanie J.A."/>
            <person name="Ng W.-L."/>
            <person name="Kazmierczak K.M."/>
            <person name="Andrzejewski T.M."/>
            <person name="Davidsen T.M."/>
            <person name="Wayne K.J."/>
            <person name="Tettelin H."/>
            <person name="Glass J.I."/>
            <person name="Rusch D."/>
            <person name="Podicherti R."/>
            <person name="Tsui H.-C.T."/>
            <person name="Winkler M.E."/>
        </authorList>
    </citation>
    <scope>NUCLEOTIDE SEQUENCE</scope>
</reference>
<organism evidence="1">
    <name type="scientific">marine metagenome</name>
    <dbReference type="NCBI Taxonomy" id="408172"/>
    <lineage>
        <taxon>unclassified sequences</taxon>
        <taxon>metagenomes</taxon>
        <taxon>ecological metagenomes</taxon>
    </lineage>
</organism>
<dbReference type="Pfam" id="PF02585">
    <property type="entry name" value="PIG-L"/>
    <property type="match status" value="1"/>
</dbReference>
<name>A0A382QZK0_9ZZZZ</name>
<dbReference type="EMBL" id="UINC01117752">
    <property type="protein sequence ID" value="SVC90397.1"/>
    <property type="molecule type" value="Genomic_DNA"/>
</dbReference>
<proteinExistence type="predicted"/>
<gene>
    <name evidence="1" type="ORF">METZ01_LOCUS343251</name>
</gene>
<dbReference type="PANTHER" id="PTHR12993:SF11">
    <property type="entry name" value="N-ACETYLGLUCOSAMINYL-PHOSPHATIDYLINOSITOL DE-N-ACETYLASE"/>
    <property type="match status" value="1"/>
</dbReference>
<protein>
    <recommendedName>
        <fullName evidence="2">PIG-L family deacetylase</fullName>
    </recommendedName>
</protein>
<sequence>IMNTKKRVLVVAPHPDDETLGAGGTIAKFSAQGDEVFVLMVSGHLPPLYSREEYEQTISEANSAFSILGVSKSEFLEIPATMIGDQPIHKLNGKISKIVNDFNPHIVLCPYPDRHIDHRLVFDSVMVATRPVGVGRDIEIVATYETLSETHWNAPHIEPNFTPNWVIDISDYIDIKLMAFKCYESQISEFPGPRSIEVVESLAKFRGTQAGFGYGESFHIVRMVS</sequence>
<dbReference type="InterPro" id="IPR024078">
    <property type="entry name" value="LmbE-like_dom_sf"/>
</dbReference>
<dbReference type="InterPro" id="IPR003737">
    <property type="entry name" value="GlcNAc_PI_deacetylase-related"/>
</dbReference>
<evidence type="ECO:0008006" key="2">
    <source>
        <dbReference type="Google" id="ProtNLM"/>
    </source>
</evidence>
<evidence type="ECO:0000313" key="1">
    <source>
        <dbReference type="EMBL" id="SVC90397.1"/>
    </source>
</evidence>
<dbReference type="PANTHER" id="PTHR12993">
    <property type="entry name" value="N-ACETYLGLUCOSAMINYL-PHOSPHATIDYLINOSITOL DE-N-ACETYLASE-RELATED"/>
    <property type="match status" value="1"/>
</dbReference>
<feature type="non-terminal residue" evidence="1">
    <location>
        <position position="1"/>
    </location>
</feature>
<dbReference type="SUPFAM" id="SSF102588">
    <property type="entry name" value="LmbE-like"/>
    <property type="match status" value="1"/>
</dbReference>
<dbReference type="AlphaFoldDB" id="A0A382QZK0"/>